<dbReference type="InterPro" id="IPR008949">
    <property type="entry name" value="Isoprenoid_synthase_dom_sf"/>
</dbReference>
<dbReference type="CDD" id="cd00683">
    <property type="entry name" value="Trans_IPPS_HH"/>
    <property type="match status" value="1"/>
</dbReference>
<gene>
    <name evidence="1" type="primary">crtM_1</name>
    <name evidence="1" type="ORF">AW10_03309</name>
</gene>
<dbReference type="InterPro" id="IPR002060">
    <property type="entry name" value="Squ/phyt_synthse"/>
</dbReference>
<accession>A0A011NRV9</accession>
<proteinExistence type="predicted"/>
<evidence type="ECO:0000313" key="2">
    <source>
        <dbReference type="Proteomes" id="UP000021816"/>
    </source>
</evidence>
<dbReference type="PATRIC" id="fig|1454003.3.peg.3367"/>
<dbReference type="NCBIfam" id="TIGR03464">
    <property type="entry name" value="HpnC"/>
    <property type="match status" value="1"/>
</dbReference>
<dbReference type="AlphaFoldDB" id="A0A011NRV9"/>
<dbReference type="Pfam" id="PF00494">
    <property type="entry name" value="SQS_PSY"/>
    <property type="match status" value="1"/>
</dbReference>
<dbReference type="GO" id="GO:0016114">
    <property type="term" value="P:terpenoid biosynthetic process"/>
    <property type="evidence" value="ECO:0007669"/>
    <property type="project" value="UniProtKB-ARBA"/>
</dbReference>
<dbReference type="SUPFAM" id="SSF48576">
    <property type="entry name" value="Terpenoid synthases"/>
    <property type="match status" value="1"/>
</dbReference>
<dbReference type="Proteomes" id="UP000021816">
    <property type="component" value="Unassembled WGS sequence"/>
</dbReference>
<dbReference type="STRING" id="1454003.AW10_03309"/>
<dbReference type="EC" id="2.5.1.96" evidence="1"/>
<reference evidence="1 2" key="1">
    <citation type="submission" date="2014-02" db="EMBL/GenBank/DDBJ databases">
        <title>Expanding our view of genomic diversity in Candidatus Accumulibacter clades.</title>
        <authorList>
            <person name="Skennerton C.T."/>
            <person name="Barr J.J."/>
            <person name="Slater F.R."/>
            <person name="Bond P.L."/>
            <person name="Tyson G.W."/>
        </authorList>
    </citation>
    <scope>NUCLEOTIDE SEQUENCE [LARGE SCALE GENOMIC DNA]</scope>
    <source>
        <strain evidence="2">BA-92</strain>
    </source>
</reference>
<dbReference type="SFLD" id="SFLDG01018">
    <property type="entry name" value="Squalene/Phytoene_Synthase_Lik"/>
    <property type="match status" value="1"/>
</dbReference>
<comment type="caution">
    <text evidence="1">The sequence shown here is derived from an EMBL/GenBank/DDBJ whole genome shotgun (WGS) entry which is preliminary data.</text>
</comment>
<protein>
    <submittedName>
        <fullName evidence="1">Dehydrosqualene synthase</fullName>
        <ecNumber evidence="1">2.5.1.96</ecNumber>
    </submittedName>
</protein>
<dbReference type="PANTHER" id="PTHR31480">
    <property type="entry name" value="BIFUNCTIONAL LYCOPENE CYCLASE/PHYTOENE SYNTHASE"/>
    <property type="match status" value="1"/>
</dbReference>
<sequence>MPVDHYENFPVASLLLPRRLRRPIEAIYRFARGADDIADEGDASDAERLQGLADYGHEIERIERGAAPLRPAFNELAEVIAEWQLPTALFRDLLDAFSQDVVTKRYADYPQLLDYCRRSANPVGRLLLHLVGRASEENLRRSDCICTALQLVNFWQDIAIDWQKGRVYLPQCDLERFAICETQIAAERCSADWTALLTFEVRRTRDLMNAGAALVHQLPGRMGWEIRLTVQGGLRILERIEQARGDVFRQRPQLGAADYLFIGSRSLLM</sequence>
<evidence type="ECO:0000313" key="1">
    <source>
        <dbReference type="EMBL" id="EXI78041.1"/>
    </source>
</evidence>
<dbReference type="Gene3D" id="1.10.600.10">
    <property type="entry name" value="Farnesyl Diphosphate Synthase"/>
    <property type="match status" value="1"/>
</dbReference>
<name>A0A011NRV9_9PROT</name>
<dbReference type="InterPro" id="IPR044843">
    <property type="entry name" value="Trans_IPPS_bact-type"/>
</dbReference>
<organism evidence="1 2">
    <name type="scientific">Candidatus Accumulibacter appositus</name>
    <dbReference type="NCBI Taxonomy" id="1454003"/>
    <lineage>
        <taxon>Bacteria</taxon>
        <taxon>Pseudomonadati</taxon>
        <taxon>Pseudomonadota</taxon>
        <taxon>Betaproteobacteria</taxon>
        <taxon>Candidatus Accumulibacter</taxon>
    </lineage>
</organism>
<dbReference type="GO" id="GO:0051996">
    <property type="term" value="F:squalene synthase [NAD(P)H] activity"/>
    <property type="evidence" value="ECO:0007669"/>
    <property type="project" value="InterPro"/>
</dbReference>
<dbReference type="SFLD" id="SFLDG01212">
    <property type="entry name" value="Phytoene_synthase_like"/>
    <property type="match status" value="1"/>
</dbReference>
<keyword evidence="1" id="KW-0808">Transferase</keyword>
<dbReference type="InterPro" id="IPR017827">
    <property type="entry name" value="HSQ_synthase_HpnC"/>
</dbReference>
<dbReference type="SFLD" id="SFLDS00005">
    <property type="entry name" value="Isoprenoid_Synthase_Type_I"/>
    <property type="match status" value="1"/>
</dbReference>
<dbReference type="InterPro" id="IPR033904">
    <property type="entry name" value="Trans_IPPS_HH"/>
</dbReference>
<dbReference type="GO" id="GO:0004311">
    <property type="term" value="F:geranylgeranyl diphosphate synthase activity"/>
    <property type="evidence" value="ECO:0007669"/>
    <property type="project" value="InterPro"/>
</dbReference>
<dbReference type="EMBL" id="JEMX01000081">
    <property type="protein sequence ID" value="EXI78041.1"/>
    <property type="molecule type" value="Genomic_DNA"/>
</dbReference>